<proteinExistence type="inferred from homology"/>
<name>A0A7C4AHQ8_9BACT</name>
<sequence>MTSPYDHRLNVLDNGLRVATERLDSARSVSFGIWIESGSRHEAPGQEGTAHLWEHLAFKGTARRSALDIAQSLDLLGGHSNAYTSREHTCFHARVVDSHLEDALDILADIVLSPKPSRDDLDKEKDVVLQEIAMVEDDPEDCLMESFWRAIWPDSALGHSILGTPRTVKSFSLKNLESWRKAHYRPGAMLVSAAGSLDHGAFLELARSRFGALAPVEGAPLPGEGSYRPAVLLRERDTEQSHVALAFPGMGANDDRRFAMGLLNAILGGNMSSRLFQEVRERRGLAYTVYSFGNSLTDKGVLQVYAAVEPERTGELLACLREELEKMARRGVTAEELAHARDHMLSVLYLSLESSEDRMSRLARNQLILGRFVTPEETAARFEAVTLDDLSALAAEMLDPAGASLAVMGPRIDQAWAGAFKP</sequence>
<dbReference type="PANTHER" id="PTHR11851">
    <property type="entry name" value="METALLOPROTEASE"/>
    <property type="match status" value="1"/>
</dbReference>
<reference evidence="4" key="1">
    <citation type="journal article" date="2020" name="mSystems">
        <title>Genome- and Community-Level Interaction Insights into Carbon Utilization and Element Cycling Functions of Hydrothermarchaeota in Hydrothermal Sediment.</title>
        <authorList>
            <person name="Zhou Z."/>
            <person name="Liu Y."/>
            <person name="Xu W."/>
            <person name="Pan J."/>
            <person name="Luo Z.H."/>
            <person name="Li M."/>
        </authorList>
    </citation>
    <scope>NUCLEOTIDE SEQUENCE [LARGE SCALE GENOMIC DNA]</scope>
    <source>
        <strain evidence="4">SpSt-413</strain>
    </source>
</reference>
<organism evidence="4">
    <name type="scientific">Fundidesulfovibrio putealis</name>
    <dbReference type="NCBI Taxonomy" id="270496"/>
    <lineage>
        <taxon>Bacteria</taxon>
        <taxon>Pseudomonadati</taxon>
        <taxon>Thermodesulfobacteriota</taxon>
        <taxon>Desulfovibrionia</taxon>
        <taxon>Desulfovibrionales</taxon>
        <taxon>Desulfovibrionaceae</taxon>
        <taxon>Fundidesulfovibrio</taxon>
    </lineage>
</organism>
<comment type="caution">
    <text evidence="4">The sequence shown here is derived from an EMBL/GenBank/DDBJ whole genome shotgun (WGS) entry which is preliminary data.</text>
</comment>
<dbReference type="Pfam" id="PF00675">
    <property type="entry name" value="Peptidase_M16"/>
    <property type="match status" value="1"/>
</dbReference>
<dbReference type="EMBL" id="DSRP01000604">
    <property type="protein sequence ID" value="HGG93023.1"/>
    <property type="molecule type" value="Genomic_DNA"/>
</dbReference>
<evidence type="ECO:0000259" key="2">
    <source>
        <dbReference type="Pfam" id="PF00675"/>
    </source>
</evidence>
<dbReference type="Pfam" id="PF05193">
    <property type="entry name" value="Peptidase_M16_C"/>
    <property type="match status" value="1"/>
</dbReference>
<dbReference type="InterPro" id="IPR050361">
    <property type="entry name" value="MPP/UQCRC_Complex"/>
</dbReference>
<dbReference type="SUPFAM" id="SSF63411">
    <property type="entry name" value="LuxS/MPP-like metallohydrolase"/>
    <property type="match status" value="2"/>
</dbReference>
<dbReference type="InterPro" id="IPR007863">
    <property type="entry name" value="Peptidase_M16_C"/>
</dbReference>
<dbReference type="AlphaFoldDB" id="A0A7C4AHQ8"/>
<evidence type="ECO:0000259" key="3">
    <source>
        <dbReference type="Pfam" id="PF05193"/>
    </source>
</evidence>
<dbReference type="Gene3D" id="3.30.830.10">
    <property type="entry name" value="Metalloenzyme, LuxS/M16 peptidase-like"/>
    <property type="match status" value="2"/>
</dbReference>
<evidence type="ECO:0000256" key="1">
    <source>
        <dbReference type="ARBA" id="ARBA00007261"/>
    </source>
</evidence>
<dbReference type="PANTHER" id="PTHR11851:SF49">
    <property type="entry name" value="MITOCHONDRIAL-PROCESSING PEPTIDASE SUBUNIT ALPHA"/>
    <property type="match status" value="1"/>
</dbReference>
<comment type="similarity">
    <text evidence="1">Belongs to the peptidase M16 family.</text>
</comment>
<dbReference type="InterPro" id="IPR011249">
    <property type="entry name" value="Metalloenz_LuxS/M16"/>
</dbReference>
<dbReference type="InterPro" id="IPR011765">
    <property type="entry name" value="Pept_M16_N"/>
</dbReference>
<accession>A0A7C4AHQ8</accession>
<dbReference type="GO" id="GO:0046872">
    <property type="term" value="F:metal ion binding"/>
    <property type="evidence" value="ECO:0007669"/>
    <property type="project" value="InterPro"/>
</dbReference>
<evidence type="ECO:0000313" key="4">
    <source>
        <dbReference type="EMBL" id="HGG93023.1"/>
    </source>
</evidence>
<protein>
    <submittedName>
        <fullName evidence="4">Insulinase family protein</fullName>
    </submittedName>
</protein>
<gene>
    <name evidence="4" type="ORF">ENR59_08760</name>
</gene>
<feature type="domain" description="Peptidase M16 N-terminal" evidence="2">
    <location>
        <begin position="17"/>
        <end position="164"/>
    </location>
</feature>
<feature type="domain" description="Peptidase M16 C-terminal" evidence="3">
    <location>
        <begin position="170"/>
        <end position="342"/>
    </location>
</feature>